<evidence type="ECO:0000313" key="2">
    <source>
        <dbReference type="EMBL" id="GAA4747149.1"/>
    </source>
</evidence>
<dbReference type="GO" id="GO:0016874">
    <property type="term" value="F:ligase activity"/>
    <property type="evidence" value="ECO:0007669"/>
    <property type="project" value="UniProtKB-KW"/>
</dbReference>
<dbReference type="Pfam" id="PF21948">
    <property type="entry name" value="LplA-B_cat"/>
    <property type="match status" value="1"/>
</dbReference>
<feature type="domain" description="BPL/LPL catalytic" evidence="1">
    <location>
        <begin position="155"/>
        <end position="347"/>
    </location>
</feature>
<protein>
    <submittedName>
        <fullName evidence="2">Biotin/lipoate A/B protein ligase family protein</fullName>
    </submittedName>
</protein>
<keyword evidence="2" id="KW-0436">Ligase</keyword>
<keyword evidence="3" id="KW-1185">Reference proteome</keyword>
<dbReference type="InterPro" id="IPR004143">
    <property type="entry name" value="BPL_LPL_catalytic"/>
</dbReference>
<dbReference type="InterPro" id="IPR050664">
    <property type="entry name" value="Octanoyltrans_LipM/LipL"/>
</dbReference>
<organism evidence="2 3">
    <name type="scientific">Amnibacterium soli</name>
    <dbReference type="NCBI Taxonomy" id="1282736"/>
    <lineage>
        <taxon>Bacteria</taxon>
        <taxon>Bacillati</taxon>
        <taxon>Actinomycetota</taxon>
        <taxon>Actinomycetes</taxon>
        <taxon>Micrococcales</taxon>
        <taxon>Microbacteriaceae</taxon>
        <taxon>Amnibacterium</taxon>
    </lineage>
</organism>
<dbReference type="Gene3D" id="3.30.390.50">
    <property type="entry name" value="CO dehydrogenase flavoprotein, C-terminal domain"/>
    <property type="match status" value="1"/>
</dbReference>
<dbReference type="PROSITE" id="PS51733">
    <property type="entry name" value="BPL_LPL_CATALYTIC"/>
    <property type="match status" value="1"/>
</dbReference>
<gene>
    <name evidence="2" type="ORF">GCM10025783_19060</name>
</gene>
<dbReference type="Gene3D" id="3.30.930.10">
    <property type="entry name" value="Bira Bifunctional Protein, Domain 2"/>
    <property type="match status" value="1"/>
</dbReference>
<dbReference type="Proteomes" id="UP001500121">
    <property type="component" value="Unassembled WGS sequence"/>
</dbReference>
<reference evidence="3" key="1">
    <citation type="journal article" date="2019" name="Int. J. Syst. Evol. Microbiol.">
        <title>The Global Catalogue of Microorganisms (GCM) 10K type strain sequencing project: providing services to taxonomists for standard genome sequencing and annotation.</title>
        <authorList>
            <consortium name="The Broad Institute Genomics Platform"/>
            <consortium name="The Broad Institute Genome Sequencing Center for Infectious Disease"/>
            <person name="Wu L."/>
            <person name="Ma J."/>
        </authorList>
    </citation>
    <scope>NUCLEOTIDE SEQUENCE [LARGE SCALE GENOMIC DNA]</scope>
    <source>
        <strain evidence="3">JCM 19015</strain>
    </source>
</reference>
<dbReference type="EMBL" id="BAABLP010000004">
    <property type="protein sequence ID" value="GAA4747149.1"/>
    <property type="molecule type" value="Genomic_DNA"/>
</dbReference>
<comment type="caution">
    <text evidence="2">The sequence shown here is derived from an EMBL/GenBank/DDBJ whole genome shotgun (WGS) entry which is preliminary data.</text>
</comment>
<dbReference type="CDD" id="cd16443">
    <property type="entry name" value="LplA"/>
    <property type="match status" value="1"/>
</dbReference>
<name>A0ABP8Z5Q4_9MICO</name>
<sequence>MSEAVEAPHGEAASVDSLHGEAAPVDSLHGEYKVPGGKLVVVDLEIADERIARFRLAGDFFLEPDEALEAIDRSIVGLPSTASAADLAGAVRAALPADAVLLGFTPEAVATAVRRAIGRAADWRDFEWELLHPVAVKPAVHLALDQVLLEEVGSGARRPTLRIWEWDEPAVVIGSFQSLKNEVDAANAARFGVDVVRRITGGGAMFMEAGSVVTYSLYAPGDLVRGMSFAESYAYLDDWVLQALRSLGIDATYQGLNDISSPAGKIGGAAQKRLGGGAVLHHVTMSYDMDGEKMVQVLRIGREKMSDKGTVSAAKRVDPLRKQSGLSRAAIIERMEDTFVRLTGATRGDLTEAELAEAEELVRTKFSTKEWLERVP</sequence>
<proteinExistence type="predicted"/>
<dbReference type="InterPro" id="IPR045864">
    <property type="entry name" value="aa-tRNA-synth_II/BPL/LPL"/>
</dbReference>
<accession>A0ABP8Z5Q4</accession>
<evidence type="ECO:0000259" key="1">
    <source>
        <dbReference type="PROSITE" id="PS51733"/>
    </source>
</evidence>
<dbReference type="PANTHER" id="PTHR43679">
    <property type="entry name" value="OCTANOYLTRANSFERASE LIPM-RELATED"/>
    <property type="match status" value="1"/>
</dbReference>
<evidence type="ECO:0000313" key="3">
    <source>
        <dbReference type="Proteomes" id="UP001500121"/>
    </source>
</evidence>
<dbReference type="SUPFAM" id="SSF55681">
    <property type="entry name" value="Class II aaRS and biotin synthetases"/>
    <property type="match status" value="1"/>
</dbReference>
<dbReference type="PANTHER" id="PTHR43679:SF2">
    <property type="entry name" value="OCTANOYL-[GCVH]:PROTEIN N-OCTANOYLTRANSFERASE"/>
    <property type="match status" value="1"/>
</dbReference>